<gene>
    <name evidence="2" type="ORF">LTR62_000004</name>
</gene>
<organism evidence="2 3">
    <name type="scientific">Meristemomyces frigidus</name>
    <dbReference type="NCBI Taxonomy" id="1508187"/>
    <lineage>
        <taxon>Eukaryota</taxon>
        <taxon>Fungi</taxon>
        <taxon>Dikarya</taxon>
        <taxon>Ascomycota</taxon>
        <taxon>Pezizomycotina</taxon>
        <taxon>Dothideomycetes</taxon>
        <taxon>Dothideomycetidae</taxon>
        <taxon>Mycosphaerellales</taxon>
        <taxon>Teratosphaeriaceae</taxon>
        <taxon>Meristemomyces</taxon>
    </lineage>
</organism>
<dbReference type="EMBL" id="JAVRRL010000001">
    <property type="protein sequence ID" value="KAK5118795.1"/>
    <property type="molecule type" value="Genomic_DNA"/>
</dbReference>
<sequence>MAGRSSEAFVKALQSETVVLRVGPSCEGLTISKTLLTCKSEYLAILLSEPDLTEYGDKTSECWSGCGQDFRLLVLSGQEQMQRPVDRPLAVRKRLRHPHSAESRQAASSIDQHARHALSAPETRHHIHLDPPLRQRSRATEKLLVFSLVAQLESEETTTNIEDYQDLAFLPGFMPKLLKAQRHWMRFEPMADVQGDKWIEVLQGAGVRKAIVVEEKAWSVPVAQEEKVKPWGFAAGELIVIDD</sequence>
<feature type="compositionally biased region" description="Basic and acidic residues" evidence="1">
    <location>
        <begin position="122"/>
        <end position="132"/>
    </location>
</feature>
<evidence type="ECO:0000313" key="3">
    <source>
        <dbReference type="Proteomes" id="UP001310890"/>
    </source>
</evidence>
<feature type="region of interest" description="Disordered" evidence="1">
    <location>
        <begin position="94"/>
        <end position="132"/>
    </location>
</feature>
<proteinExistence type="predicted"/>
<accession>A0AAN7YJY2</accession>
<protein>
    <submittedName>
        <fullName evidence="2">Uncharacterized protein</fullName>
    </submittedName>
</protein>
<name>A0AAN7YJY2_9PEZI</name>
<dbReference type="Proteomes" id="UP001310890">
    <property type="component" value="Unassembled WGS sequence"/>
</dbReference>
<comment type="caution">
    <text evidence="2">The sequence shown here is derived from an EMBL/GenBank/DDBJ whole genome shotgun (WGS) entry which is preliminary data.</text>
</comment>
<reference evidence="2" key="1">
    <citation type="submission" date="2023-08" db="EMBL/GenBank/DDBJ databases">
        <title>Black Yeasts Isolated from many extreme environments.</title>
        <authorList>
            <person name="Coleine C."/>
            <person name="Stajich J.E."/>
            <person name="Selbmann L."/>
        </authorList>
    </citation>
    <scope>NUCLEOTIDE SEQUENCE</scope>
    <source>
        <strain evidence="2">CCFEE 5401</strain>
    </source>
</reference>
<dbReference type="AlphaFoldDB" id="A0AAN7YJY2"/>
<evidence type="ECO:0000313" key="2">
    <source>
        <dbReference type="EMBL" id="KAK5118795.1"/>
    </source>
</evidence>
<evidence type="ECO:0000256" key="1">
    <source>
        <dbReference type="SAM" id="MobiDB-lite"/>
    </source>
</evidence>